<reference evidence="5 6" key="1">
    <citation type="submission" date="2018-08" db="EMBL/GenBank/DDBJ databases">
        <title>Recombination of ecologically and evolutionarily significant loci maintains genetic cohesion in the Pseudomonas syringae species complex.</title>
        <authorList>
            <person name="Dillon M."/>
            <person name="Thakur S."/>
            <person name="Almeida R.N.D."/>
            <person name="Weir B.S."/>
            <person name="Guttman D.S."/>
        </authorList>
    </citation>
    <scope>NUCLEOTIDE SEQUENCE [LARGE SCALE GENOMIC DNA]</scope>
    <source>
        <strain evidence="5 6">ICMP 8902</strain>
    </source>
</reference>
<dbReference type="InterPro" id="IPR038296">
    <property type="entry name" value="ParD_sf"/>
</dbReference>
<evidence type="ECO:0000256" key="4">
    <source>
        <dbReference type="ARBA" id="ARBA00037106"/>
    </source>
</evidence>
<sequence length="102" mass="11615">MELELVMATRNVVLTPHQEQVIHDLVQSGRYQNASEVMREGLRLLEQRVAEDTAKIEALRQATSIGIMDLERGRFTQVNEGDLEQYLEGLSLEATLPAREKH</sequence>
<organism evidence="5 6">
    <name type="scientific">Pseudomonas syringae pv. philadelphi</name>
    <dbReference type="NCBI Taxonomy" id="251706"/>
    <lineage>
        <taxon>Bacteria</taxon>
        <taxon>Pseudomonadati</taxon>
        <taxon>Pseudomonadota</taxon>
        <taxon>Gammaproteobacteria</taxon>
        <taxon>Pseudomonadales</taxon>
        <taxon>Pseudomonadaceae</taxon>
        <taxon>Pseudomonas</taxon>
    </lineage>
</organism>
<name>A0A3M3Z501_9PSED</name>
<dbReference type="GO" id="GO:0006355">
    <property type="term" value="P:regulation of DNA-templated transcription"/>
    <property type="evidence" value="ECO:0007669"/>
    <property type="project" value="InterPro"/>
</dbReference>
<protein>
    <recommendedName>
        <fullName evidence="2">Antitoxin ParD</fullName>
    </recommendedName>
</protein>
<evidence type="ECO:0000313" key="5">
    <source>
        <dbReference type="EMBL" id="RMO89807.1"/>
    </source>
</evidence>
<dbReference type="EMBL" id="RBQB01000156">
    <property type="protein sequence ID" value="RMO89807.1"/>
    <property type="molecule type" value="Genomic_DNA"/>
</dbReference>
<comment type="similarity">
    <text evidence="1">Belongs to the ParD antitoxin family.</text>
</comment>
<keyword evidence="3" id="KW-1277">Toxin-antitoxin system</keyword>
<evidence type="ECO:0000313" key="6">
    <source>
        <dbReference type="Proteomes" id="UP000279372"/>
    </source>
</evidence>
<evidence type="ECO:0000256" key="2">
    <source>
        <dbReference type="ARBA" id="ARBA00017940"/>
    </source>
</evidence>
<dbReference type="InterPro" id="IPR022789">
    <property type="entry name" value="ParD"/>
</dbReference>
<accession>A0A3M3Z501</accession>
<dbReference type="Pfam" id="PF03693">
    <property type="entry name" value="ParD_antitoxin"/>
    <property type="match status" value="1"/>
</dbReference>
<comment type="caution">
    <text evidence="5">The sequence shown here is derived from an EMBL/GenBank/DDBJ whole genome shotgun (WGS) entry which is preliminary data.</text>
</comment>
<gene>
    <name evidence="5" type="ORF">ALQ33_03439</name>
</gene>
<proteinExistence type="inferred from homology"/>
<dbReference type="PANTHER" id="PTHR36582:SF2">
    <property type="entry name" value="ANTITOXIN PARD"/>
    <property type="match status" value="1"/>
</dbReference>
<dbReference type="SUPFAM" id="SSF47598">
    <property type="entry name" value="Ribbon-helix-helix"/>
    <property type="match status" value="1"/>
</dbReference>
<dbReference type="Gene3D" id="6.10.10.120">
    <property type="entry name" value="Antitoxin ParD1-like"/>
    <property type="match status" value="1"/>
</dbReference>
<comment type="function">
    <text evidence="4">Antitoxin component of a type II toxin-antitoxin (TA) system. Neutralizes the effect of toxin ParE.</text>
</comment>
<evidence type="ECO:0000256" key="1">
    <source>
        <dbReference type="ARBA" id="ARBA00008580"/>
    </source>
</evidence>
<dbReference type="AlphaFoldDB" id="A0A3M3Z501"/>
<dbReference type="PANTHER" id="PTHR36582">
    <property type="entry name" value="ANTITOXIN PARD"/>
    <property type="match status" value="1"/>
</dbReference>
<evidence type="ECO:0000256" key="3">
    <source>
        <dbReference type="ARBA" id="ARBA00022649"/>
    </source>
</evidence>
<dbReference type="NCBIfam" id="TIGR02606">
    <property type="entry name" value="antidote_CC2985"/>
    <property type="match status" value="1"/>
</dbReference>
<dbReference type="Proteomes" id="UP000279372">
    <property type="component" value="Unassembled WGS sequence"/>
</dbReference>
<dbReference type="InterPro" id="IPR010985">
    <property type="entry name" value="Ribbon_hlx_hlx"/>
</dbReference>